<dbReference type="InterPro" id="IPR022791">
    <property type="entry name" value="L-PG_synthase/AglD"/>
</dbReference>
<gene>
    <name evidence="17" type="primary">mprF</name>
    <name evidence="17" type="ORF">R6G74_00080</name>
    <name evidence="18" type="ORF">R6P33_00740</name>
</gene>
<keyword evidence="10 15" id="KW-0472">Membrane</keyword>
<evidence type="ECO:0000256" key="12">
    <source>
        <dbReference type="ARBA" id="ARBA00031899"/>
    </source>
</evidence>
<reference evidence="17 19" key="1">
    <citation type="submission" date="2023-10" db="EMBL/GenBank/DDBJ databases">
        <title>Whole Genome based description of the genera Actinobaculum and Actinotignum reveals a complex phylogenetic relationship within the species included in the genus Actinotignum.</title>
        <authorList>
            <person name="Jensen C.S."/>
            <person name="Dargis R."/>
            <person name="Kemp M."/>
            <person name="Christensen J.J."/>
        </authorList>
    </citation>
    <scope>NUCLEOTIDE SEQUENCE</scope>
    <source>
        <strain evidence="18 19">SLA_B089</strain>
        <strain evidence="17">SLA_B245</strain>
    </source>
</reference>
<dbReference type="InterPro" id="IPR016181">
    <property type="entry name" value="Acyl_CoA_acyltransferase"/>
</dbReference>
<feature type="transmembrane region" description="Helical" evidence="15">
    <location>
        <begin position="350"/>
        <end position="375"/>
    </location>
</feature>
<feature type="transmembrane region" description="Helical" evidence="15">
    <location>
        <begin position="319"/>
        <end position="338"/>
    </location>
</feature>
<dbReference type="EC" id="2.3.2.3" evidence="3"/>
<evidence type="ECO:0000256" key="5">
    <source>
        <dbReference type="ARBA" id="ARBA00022475"/>
    </source>
</evidence>
<keyword evidence="9" id="KW-0443">Lipid metabolism</keyword>
<feature type="transmembrane region" description="Helical" evidence="15">
    <location>
        <begin position="504"/>
        <end position="526"/>
    </location>
</feature>
<feature type="transmembrane region" description="Helical" evidence="15">
    <location>
        <begin position="234"/>
        <end position="256"/>
    </location>
</feature>
<proteinExistence type="inferred from homology"/>
<keyword evidence="6" id="KW-0808">Transferase</keyword>
<dbReference type="EMBL" id="JAWNFV010000001">
    <property type="protein sequence ID" value="MDY5139715.1"/>
    <property type="molecule type" value="Genomic_DNA"/>
</dbReference>
<feature type="domain" description="Phosphatidylglycerol lysyltransferase C-terminal" evidence="16">
    <location>
        <begin position="549"/>
        <end position="838"/>
    </location>
</feature>
<evidence type="ECO:0000256" key="7">
    <source>
        <dbReference type="ARBA" id="ARBA00022692"/>
    </source>
</evidence>
<dbReference type="GO" id="GO:0055091">
    <property type="term" value="P:phospholipid homeostasis"/>
    <property type="evidence" value="ECO:0007669"/>
    <property type="project" value="TreeGrafter"/>
</dbReference>
<evidence type="ECO:0000256" key="1">
    <source>
        <dbReference type="ARBA" id="ARBA00004651"/>
    </source>
</evidence>
<comment type="subcellular location">
    <subcellularLocation>
        <location evidence="1">Cell membrane</location>
        <topology evidence="1">Multi-pass membrane protein</topology>
    </subcellularLocation>
</comment>
<dbReference type="InterPro" id="IPR024320">
    <property type="entry name" value="LPG_synthase_C"/>
</dbReference>
<feature type="region of interest" description="Disordered" evidence="14">
    <location>
        <begin position="899"/>
        <end position="925"/>
    </location>
</feature>
<evidence type="ECO:0000313" key="17">
    <source>
        <dbReference type="EMBL" id="MDY5139715.1"/>
    </source>
</evidence>
<dbReference type="GO" id="GO:0006629">
    <property type="term" value="P:lipid metabolic process"/>
    <property type="evidence" value="ECO:0007669"/>
    <property type="project" value="UniProtKB-KW"/>
</dbReference>
<evidence type="ECO:0000256" key="4">
    <source>
        <dbReference type="ARBA" id="ARBA00021546"/>
    </source>
</evidence>
<dbReference type="GO" id="GO:0005886">
    <property type="term" value="C:plasma membrane"/>
    <property type="evidence" value="ECO:0007669"/>
    <property type="project" value="UniProtKB-SubCell"/>
</dbReference>
<evidence type="ECO:0000256" key="8">
    <source>
        <dbReference type="ARBA" id="ARBA00022989"/>
    </source>
</evidence>
<evidence type="ECO:0000256" key="3">
    <source>
        <dbReference type="ARBA" id="ARBA00012014"/>
    </source>
</evidence>
<evidence type="ECO:0000256" key="13">
    <source>
        <dbReference type="ARBA" id="ARBA00047540"/>
    </source>
</evidence>
<dbReference type="AlphaFoldDB" id="A0AAW9HHE1"/>
<name>A0AAW9HHE1_9ACTO</name>
<feature type="transmembrane region" description="Helical" evidence="15">
    <location>
        <begin position="262"/>
        <end position="285"/>
    </location>
</feature>
<feature type="transmembrane region" description="Helical" evidence="15">
    <location>
        <begin position="83"/>
        <end position="102"/>
    </location>
</feature>
<evidence type="ECO:0000256" key="9">
    <source>
        <dbReference type="ARBA" id="ARBA00023098"/>
    </source>
</evidence>
<dbReference type="RefSeq" id="WP_284909399.1">
    <property type="nucleotide sequence ID" value="NZ_JASOHK010000025.1"/>
</dbReference>
<feature type="transmembrane region" description="Helical" evidence="15">
    <location>
        <begin position="47"/>
        <end position="63"/>
    </location>
</feature>
<keyword evidence="5" id="KW-1003">Cell membrane</keyword>
<keyword evidence="19" id="KW-1185">Reference proteome</keyword>
<dbReference type="Pfam" id="PF09924">
    <property type="entry name" value="LPG_synthase_C"/>
    <property type="match status" value="1"/>
</dbReference>
<evidence type="ECO:0000256" key="11">
    <source>
        <dbReference type="ARBA" id="ARBA00023251"/>
    </source>
</evidence>
<dbReference type="SUPFAM" id="SSF55729">
    <property type="entry name" value="Acyl-CoA N-acyltransferases (Nat)"/>
    <property type="match status" value="1"/>
</dbReference>
<evidence type="ECO:0000256" key="15">
    <source>
        <dbReference type="SAM" id="Phobius"/>
    </source>
</evidence>
<dbReference type="PANTHER" id="PTHR34697:SF2">
    <property type="entry name" value="PHOSPHATIDYLGLYCEROL LYSYLTRANSFERASE"/>
    <property type="match status" value="1"/>
</dbReference>
<comment type="similarity">
    <text evidence="2">Belongs to the LPG synthase family.</text>
</comment>
<feature type="transmembrane region" description="Helical" evidence="15">
    <location>
        <begin position="441"/>
        <end position="460"/>
    </location>
</feature>
<dbReference type="GO" id="GO:0046677">
    <property type="term" value="P:response to antibiotic"/>
    <property type="evidence" value="ECO:0007669"/>
    <property type="project" value="UniProtKB-KW"/>
</dbReference>
<protein>
    <recommendedName>
        <fullName evidence="4">Phosphatidylglycerol lysyltransferase</fullName>
        <ecNumber evidence="3">2.3.2.3</ecNumber>
    </recommendedName>
    <alternativeName>
        <fullName evidence="12">Lysylphosphatidylglycerol synthase</fullName>
    </alternativeName>
</protein>
<evidence type="ECO:0000256" key="6">
    <source>
        <dbReference type="ARBA" id="ARBA00022679"/>
    </source>
</evidence>
<comment type="caution">
    <text evidence="17">The sequence shown here is derived from an EMBL/GenBank/DDBJ whole genome shotgun (WGS) entry which is preliminary data.</text>
</comment>
<dbReference type="Proteomes" id="UP001288320">
    <property type="component" value="Unassembled WGS sequence"/>
</dbReference>
<dbReference type="Pfam" id="PF03706">
    <property type="entry name" value="LPG_synthase_TM"/>
    <property type="match status" value="1"/>
</dbReference>
<organism evidence="17 20">
    <name type="scientific">Actinotignum timonense</name>
    <dbReference type="NCBI Taxonomy" id="1870995"/>
    <lineage>
        <taxon>Bacteria</taxon>
        <taxon>Bacillati</taxon>
        <taxon>Actinomycetota</taxon>
        <taxon>Actinomycetes</taxon>
        <taxon>Actinomycetales</taxon>
        <taxon>Actinomycetaceae</taxon>
        <taxon>Actinotignum</taxon>
    </lineage>
</organism>
<sequence>MSKVQDAPGPVSAAKVSTRAGASSSKKGSPVSRLVAFIRSHPRPFKIAFYVLVIAGVAAVAHSQLKELSGEQMAKVLSSTPPIILVELVALGFLAFTATGIYDIFASRHFGVEIPVGTAAKIGWIAQAFNNFAGLGGLTGGAIRSRYYKRAGASTKAAVDASVAVWAANLLGLFAMLLATLPFAFRYDGRFLVVPVVACLYIPVYFLAGKVHFWKIDLRTTAIGTQNFRQKLQMLFASVADWLAAAVFFWICVRTFLGEVSFVQAVFVYATATLVGLLSFIPAGLGTFDLTVIVFFQHLGFDSSTLVLAIIVYRVTYYALPWLAATVYWLAEYAYPRLGLEDREKRERWLINALSTGVVILGIFSIVNAFAPSFYARVALLHVFLPHEMIRSSRIVSLLVGIMLLILARGVRQRVSRIFPIILILLGVAAVASVARGLDTGAIIVIILFAILLYLARGAFNRDPLPFEWRSFAFSAVIAVGIPLGIFAWRWIHGAPQAHVYPTAHALLTGVSMICFVSLISLALLFSRSRAPHFELPTPEDVHRFETFMGEHNAGNAFTHLFYLGDKQVFYSSNGRAALLYRPYRSSMLVLGDPFGDEASFEELFEEFVTYADEHGCSVAIYEIADIYLGACANIGFSFVKIGEDATVDLATYSNVGNKGKVFRRMRNRMGEKGTHFEVHFPPYTPEFIGELREVSDAWLGKRSEMGFSLGFFDASYIGRTPVLLVRGEERIEGFASLMPMAPGVASVDLMRIRPDAPGGTMDGIFVSLIEWAKENGYTHVNLGMAPMSNTGTTRFSRAREKVVRVIYDFGDRLYNFKGLRSYKEKFKPRWQSRYLAYTGTTALTPTILGLLDVIQHPDRSRGAIPLQWSLPAPCPSEGDDAAAAVPAADTQAARNMATVGNGAGGRDAASTNAGAATKHGKKGA</sequence>
<accession>A0AAW9HHE1</accession>
<evidence type="ECO:0000256" key="14">
    <source>
        <dbReference type="SAM" id="MobiDB-lite"/>
    </source>
</evidence>
<dbReference type="EMBL" id="JAWNFY010000002">
    <property type="protein sequence ID" value="MDY5145547.1"/>
    <property type="molecule type" value="Genomic_DNA"/>
</dbReference>
<feature type="transmembrane region" description="Helical" evidence="15">
    <location>
        <begin position="472"/>
        <end position="492"/>
    </location>
</feature>
<dbReference type="Proteomes" id="UP001284901">
    <property type="component" value="Unassembled WGS sequence"/>
</dbReference>
<evidence type="ECO:0000313" key="19">
    <source>
        <dbReference type="Proteomes" id="UP001284901"/>
    </source>
</evidence>
<evidence type="ECO:0000259" key="16">
    <source>
        <dbReference type="Pfam" id="PF09924"/>
    </source>
</evidence>
<evidence type="ECO:0000256" key="10">
    <source>
        <dbReference type="ARBA" id="ARBA00023136"/>
    </source>
</evidence>
<evidence type="ECO:0000256" key="2">
    <source>
        <dbReference type="ARBA" id="ARBA00008627"/>
    </source>
</evidence>
<feature type="transmembrane region" description="Helical" evidence="15">
    <location>
        <begin position="418"/>
        <end position="435"/>
    </location>
</feature>
<dbReference type="NCBIfam" id="NF033480">
    <property type="entry name" value="bifunc_MprF"/>
    <property type="match status" value="1"/>
</dbReference>
<keyword evidence="7 15" id="KW-0812">Transmembrane</keyword>
<comment type="catalytic activity">
    <reaction evidence="13">
        <text>L-lysyl-tRNA(Lys) + a 1,2-diacyl-sn-glycero-3-phospho-(1'-sn-glycerol) = a 1,2-diacyl-sn-glycero-3-phospho-1'-(3'-O-L-lysyl)-sn-glycerol + tRNA(Lys)</text>
        <dbReference type="Rhea" id="RHEA:10668"/>
        <dbReference type="Rhea" id="RHEA-COMP:9696"/>
        <dbReference type="Rhea" id="RHEA-COMP:9697"/>
        <dbReference type="ChEBI" id="CHEBI:64716"/>
        <dbReference type="ChEBI" id="CHEBI:75792"/>
        <dbReference type="ChEBI" id="CHEBI:78442"/>
        <dbReference type="ChEBI" id="CHEBI:78529"/>
        <dbReference type="EC" id="2.3.2.3"/>
    </reaction>
</comment>
<keyword evidence="11" id="KW-0046">Antibiotic resistance</keyword>
<feature type="transmembrane region" description="Helical" evidence="15">
    <location>
        <begin position="122"/>
        <end position="143"/>
    </location>
</feature>
<keyword evidence="8 15" id="KW-1133">Transmembrane helix</keyword>
<dbReference type="PANTHER" id="PTHR34697">
    <property type="entry name" value="PHOSPHATIDYLGLYCEROL LYSYLTRANSFERASE"/>
    <property type="match status" value="1"/>
</dbReference>
<feature type="transmembrane region" description="Helical" evidence="15">
    <location>
        <begin position="395"/>
        <end position="411"/>
    </location>
</feature>
<feature type="region of interest" description="Disordered" evidence="14">
    <location>
        <begin position="1"/>
        <end position="28"/>
    </location>
</feature>
<dbReference type="InterPro" id="IPR051211">
    <property type="entry name" value="PG_lysyltransferase"/>
</dbReference>
<feature type="transmembrane region" description="Helical" evidence="15">
    <location>
        <begin position="191"/>
        <end position="213"/>
    </location>
</feature>
<evidence type="ECO:0000313" key="20">
    <source>
        <dbReference type="Proteomes" id="UP001288320"/>
    </source>
</evidence>
<dbReference type="GO" id="GO:0050071">
    <property type="term" value="F:phosphatidylglycerol lysyltransferase activity"/>
    <property type="evidence" value="ECO:0007669"/>
    <property type="project" value="UniProtKB-EC"/>
</dbReference>
<evidence type="ECO:0000313" key="18">
    <source>
        <dbReference type="EMBL" id="MDY5145547.1"/>
    </source>
</evidence>
<feature type="transmembrane region" description="Helical" evidence="15">
    <location>
        <begin position="163"/>
        <end position="185"/>
    </location>
</feature>